<dbReference type="GO" id="GO:0051726">
    <property type="term" value="P:regulation of cell cycle"/>
    <property type="evidence" value="ECO:0007669"/>
    <property type="project" value="TreeGrafter"/>
</dbReference>
<evidence type="ECO:0000313" key="5">
    <source>
        <dbReference type="RefSeq" id="XP_035305589.1"/>
    </source>
</evidence>
<comment type="similarity">
    <text evidence="1">Belongs to the taxilin family.</text>
</comment>
<feature type="region of interest" description="Disordered" evidence="3">
    <location>
        <begin position="1"/>
        <end position="37"/>
    </location>
</feature>
<feature type="region of interest" description="Disordered" evidence="3">
    <location>
        <begin position="68"/>
        <end position="87"/>
    </location>
</feature>
<feature type="compositionally biased region" description="Basic and acidic residues" evidence="3">
    <location>
        <begin position="1"/>
        <end position="10"/>
    </location>
</feature>
<evidence type="ECO:0000256" key="2">
    <source>
        <dbReference type="SAM" id="Coils"/>
    </source>
</evidence>
<reference evidence="5" key="3">
    <citation type="submission" date="2025-08" db="UniProtKB">
        <authorList>
            <consortium name="RefSeq"/>
        </authorList>
    </citation>
    <scope>IDENTIFICATION</scope>
    <source>
        <strain evidence="5">17A/GY</strain>
        <tissue evidence="5">Liver</tissue>
    </source>
</reference>
<reference evidence="4" key="1">
    <citation type="journal article" date="2018" name="Biotechnol. Bioeng.">
        <title>A reference genome of the Chinese hamster based on a hybrid assembly strategy.</title>
        <authorList>
            <person name="Rupp O."/>
            <person name="MacDonald M.L."/>
            <person name="Li S."/>
            <person name="Dhiman H."/>
            <person name="Polson S."/>
            <person name="Griep S."/>
            <person name="Heffner K."/>
            <person name="Hernandez I."/>
            <person name="Brinkrolf K."/>
            <person name="Jadhav V."/>
            <person name="Samoudi M."/>
            <person name="Hao H."/>
            <person name="Kingham B."/>
            <person name="Goesmann A."/>
            <person name="Betenbaugh M.J."/>
            <person name="Lewis N.E."/>
            <person name="Borth N."/>
            <person name="Lee K.H."/>
        </authorList>
    </citation>
    <scope>NUCLEOTIDE SEQUENCE [LARGE SCALE GENOMIC DNA]</scope>
    <source>
        <strain evidence="4">17A/GY</strain>
    </source>
</reference>
<dbReference type="Pfam" id="PF09728">
    <property type="entry name" value="Taxilin"/>
    <property type="match status" value="1"/>
</dbReference>
<keyword evidence="2" id="KW-0175">Coiled coil</keyword>
<dbReference type="AlphaFoldDB" id="A0A9J7H642"/>
<evidence type="ECO:0000313" key="4">
    <source>
        <dbReference type="Proteomes" id="UP001108280"/>
    </source>
</evidence>
<feature type="region of interest" description="Disordered" evidence="3">
    <location>
        <begin position="100"/>
        <end position="130"/>
    </location>
</feature>
<evidence type="ECO:0000256" key="3">
    <source>
        <dbReference type="SAM" id="MobiDB-lite"/>
    </source>
</evidence>
<organism evidence="4 5">
    <name type="scientific">Cricetulus griseus</name>
    <name type="common">Chinese hamster</name>
    <name type="synonym">Cricetulus barabensis griseus</name>
    <dbReference type="NCBI Taxonomy" id="10029"/>
    <lineage>
        <taxon>Eukaryota</taxon>
        <taxon>Metazoa</taxon>
        <taxon>Chordata</taxon>
        <taxon>Craniata</taxon>
        <taxon>Vertebrata</taxon>
        <taxon>Euteleostomi</taxon>
        <taxon>Mammalia</taxon>
        <taxon>Eutheria</taxon>
        <taxon>Euarchontoglires</taxon>
        <taxon>Glires</taxon>
        <taxon>Rodentia</taxon>
        <taxon>Myomorpha</taxon>
        <taxon>Muroidea</taxon>
        <taxon>Cricetidae</taxon>
        <taxon>Cricetinae</taxon>
        <taxon>Cricetulus</taxon>
    </lineage>
</organism>
<dbReference type="CTD" id="55787"/>
<feature type="compositionally biased region" description="Basic and acidic residues" evidence="3">
    <location>
        <begin position="24"/>
        <end position="37"/>
    </location>
</feature>
<accession>A0A9J7H642</accession>
<dbReference type="RefSeq" id="XP_035305589.1">
    <property type="nucleotide sequence ID" value="XM_035449698.1"/>
</dbReference>
<name>A0A9J7H642_CRIGR</name>
<dbReference type="RefSeq" id="XP_035316242.1">
    <property type="nucleotide sequence ID" value="XM_035460351.1"/>
</dbReference>
<feature type="coiled-coil region" evidence="2">
    <location>
        <begin position="156"/>
        <end position="282"/>
    </location>
</feature>
<dbReference type="InterPro" id="IPR026183">
    <property type="entry name" value="Taxilin_fam"/>
</dbReference>
<feature type="compositionally biased region" description="Basic and acidic residues" evidence="3">
    <location>
        <begin position="103"/>
        <end position="115"/>
    </location>
</feature>
<dbReference type="GO" id="GO:0019905">
    <property type="term" value="F:syntaxin binding"/>
    <property type="evidence" value="ECO:0007669"/>
    <property type="project" value="InterPro"/>
</dbReference>
<evidence type="ECO:0000256" key="1">
    <source>
        <dbReference type="ARBA" id="ARBA00009550"/>
    </source>
</evidence>
<protein>
    <submittedName>
        <fullName evidence="5">Gamma-taxilin isoform X3</fullName>
    </submittedName>
</protein>
<reference evidence="4" key="2">
    <citation type="journal article" date="2020" name="Biotechnol. Bioeng.">
        <title>Chromosome-scale scaffolds for the Chinese hamster reference genome assembly to facilitate the study of the CHO epigenome.</title>
        <authorList>
            <person name="Hilliard W."/>
            <person name="MacDonald M."/>
            <person name="Lee K.H."/>
        </authorList>
    </citation>
    <scope>NUCLEOTIDE SEQUENCE [LARGE SCALE GENOMIC DNA]</scope>
    <source>
        <strain evidence="4">17A/GY</strain>
    </source>
</reference>
<keyword evidence="4" id="KW-1185">Reference proteome</keyword>
<sequence length="350" mass="39331">MATRIEEAARGRGGGTEEATEGEGGERRGSPRQKFEIETMEEAGICGLEVKEDMFCNSQANDILQHQDSSCGGTTKTHSLEGDEGSDFITKNMNLVSSAFRAQESREEIPGREARTGPPDGQQDSECSRNKEKTLGKEVLLLMQALNTLSTPEEKLAALCKKYADLLEESRNVQKQMKILQKKQAQIVKEKVHLQSEHSKAILARSKLESLCRELQRHNKTLKEENLQQAREEEERRKEATAHFQITLNEIQAQLEQHDIHNAKLRQENIELGEKLKKLIEQYALREEVCGSAPKRSEEGIGFPGAGITGICELSTIDTGKQTWVLQEQQQEEQQELLTTSTFLSLKSLN</sequence>
<dbReference type="PANTHER" id="PTHR16127:SF14">
    <property type="entry name" value="GAMMA-TAXILIN"/>
    <property type="match status" value="1"/>
</dbReference>
<dbReference type="PANTHER" id="PTHR16127">
    <property type="entry name" value="TAXILIN"/>
    <property type="match status" value="1"/>
</dbReference>
<proteinExistence type="inferred from homology"/>
<gene>
    <name evidence="5" type="primary">Txlng</name>
</gene>
<feature type="compositionally biased region" description="Polar residues" evidence="3">
    <location>
        <begin position="68"/>
        <end position="77"/>
    </location>
</feature>
<dbReference type="GeneID" id="100752164"/>
<dbReference type="Proteomes" id="UP001108280">
    <property type="component" value="Chromosome X"/>
</dbReference>